<evidence type="ECO:0000256" key="1">
    <source>
        <dbReference type="ARBA" id="ARBA00022801"/>
    </source>
</evidence>
<dbReference type="PANTHER" id="PTHR48081">
    <property type="entry name" value="AB HYDROLASE SUPERFAMILY PROTEIN C4A8.06C"/>
    <property type="match status" value="1"/>
</dbReference>
<evidence type="ECO:0000313" key="3">
    <source>
        <dbReference type="EMBL" id="MFC0513079.1"/>
    </source>
</evidence>
<sequence>MENPIRVTRDITYKNDLKLDLYSGKNAKGAIIDIHGGGWFHGDKMKDEDLATRLAQEGYLVIVPNYRLTPLGTFPAGREDILASLDWLIQSAYVFDRNKIAAWGSSAGGNLAVEAGLLRGIPVISWSGIIDLEGFISETDGKASETKTELDFTVIPSADINQGGRNDAFLRWCIYALIGGDRSLLKEATPLTRVSSSSGQMYLANSVNEFVPADGALKLQQALLNAGVPSTVQLVPGTVHAKGYMSQAIAASLSFLDNIFN</sequence>
<dbReference type="EMBL" id="JBHLTS010000004">
    <property type="protein sequence ID" value="MFC0513079.1"/>
    <property type="molecule type" value="Genomic_DNA"/>
</dbReference>
<dbReference type="Proteomes" id="UP001589828">
    <property type="component" value="Unassembled WGS sequence"/>
</dbReference>
<dbReference type="InterPro" id="IPR050300">
    <property type="entry name" value="GDXG_lipolytic_enzyme"/>
</dbReference>
<feature type="domain" description="BD-FAE-like" evidence="2">
    <location>
        <begin position="19"/>
        <end position="204"/>
    </location>
</feature>
<reference evidence="3 4" key="1">
    <citation type="submission" date="2024-09" db="EMBL/GenBank/DDBJ databases">
        <authorList>
            <person name="Sun Q."/>
            <person name="Mori K."/>
        </authorList>
    </citation>
    <scope>NUCLEOTIDE SEQUENCE [LARGE SCALE GENOMIC DNA]</scope>
    <source>
        <strain evidence="3 4">NCAIM B.02415</strain>
    </source>
</reference>
<comment type="caution">
    <text evidence="3">The sequence shown here is derived from an EMBL/GenBank/DDBJ whole genome shotgun (WGS) entry which is preliminary data.</text>
</comment>
<dbReference type="Gene3D" id="3.40.50.1820">
    <property type="entry name" value="alpha/beta hydrolase"/>
    <property type="match status" value="1"/>
</dbReference>
<proteinExistence type="predicted"/>
<keyword evidence="1 3" id="KW-0378">Hydrolase</keyword>
<accession>A0ABV6L043</accession>
<organism evidence="3 4">
    <name type="scientific">Mucilaginibacter angelicae</name>
    <dbReference type="NCBI Taxonomy" id="869718"/>
    <lineage>
        <taxon>Bacteria</taxon>
        <taxon>Pseudomonadati</taxon>
        <taxon>Bacteroidota</taxon>
        <taxon>Sphingobacteriia</taxon>
        <taxon>Sphingobacteriales</taxon>
        <taxon>Sphingobacteriaceae</taxon>
        <taxon>Mucilaginibacter</taxon>
    </lineage>
</organism>
<protein>
    <submittedName>
        <fullName evidence="3">Alpha/beta hydrolase</fullName>
    </submittedName>
</protein>
<dbReference type="InterPro" id="IPR049492">
    <property type="entry name" value="BD-FAE-like_dom"/>
</dbReference>
<name>A0ABV6L043_9SPHI</name>
<dbReference type="SUPFAM" id="SSF53474">
    <property type="entry name" value="alpha/beta-Hydrolases"/>
    <property type="match status" value="1"/>
</dbReference>
<gene>
    <name evidence="3" type="ORF">ACFFGT_02670</name>
</gene>
<dbReference type="Pfam" id="PF20434">
    <property type="entry name" value="BD-FAE"/>
    <property type="match status" value="1"/>
</dbReference>
<dbReference type="InterPro" id="IPR029058">
    <property type="entry name" value="AB_hydrolase_fold"/>
</dbReference>
<dbReference type="RefSeq" id="WP_377020952.1">
    <property type="nucleotide sequence ID" value="NZ_JBHLTS010000004.1"/>
</dbReference>
<evidence type="ECO:0000313" key="4">
    <source>
        <dbReference type="Proteomes" id="UP001589828"/>
    </source>
</evidence>
<keyword evidence="4" id="KW-1185">Reference proteome</keyword>
<evidence type="ECO:0000259" key="2">
    <source>
        <dbReference type="Pfam" id="PF20434"/>
    </source>
</evidence>
<dbReference type="GO" id="GO:0016787">
    <property type="term" value="F:hydrolase activity"/>
    <property type="evidence" value="ECO:0007669"/>
    <property type="project" value="UniProtKB-KW"/>
</dbReference>